<comment type="caution">
    <text evidence="2">The sequence shown here is derived from an EMBL/GenBank/DDBJ whole genome shotgun (WGS) entry which is preliminary data.</text>
</comment>
<reference evidence="2 3" key="1">
    <citation type="journal article" date="2024" name="Microbiol. Resour. Announc.">
        <title>Genome annotations for the ascomycete fungi Trichoderma harzianum, Trichoderma aggressivum, and Purpureocillium lilacinum.</title>
        <authorList>
            <person name="Beijen E.P.W."/>
            <person name="Ohm R.A."/>
        </authorList>
    </citation>
    <scope>NUCLEOTIDE SEQUENCE [LARGE SCALE GENOMIC DNA]</scope>
    <source>
        <strain evidence="2 3">CBS 150709</strain>
    </source>
</reference>
<gene>
    <name evidence="2" type="ORF">Purlil1_12683</name>
</gene>
<organism evidence="2 3">
    <name type="scientific">Purpureocillium lilacinum</name>
    <name type="common">Paecilomyces lilacinus</name>
    <dbReference type="NCBI Taxonomy" id="33203"/>
    <lineage>
        <taxon>Eukaryota</taxon>
        <taxon>Fungi</taxon>
        <taxon>Dikarya</taxon>
        <taxon>Ascomycota</taxon>
        <taxon>Pezizomycotina</taxon>
        <taxon>Sordariomycetes</taxon>
        <taxon>Hypocreomycetidae</taxon>
        <taxon>Hypocreales</taxon>
        <taxon>Ophiocordycipitaceae</taxon>
        <taxon>Purpureocillium</taxon>
    </lineage>
</organism>
<dbReference type="Proteomes" id="UP001287286">
    <property type="component" value="Unassembled WGS sequence"/>
</dbReference>
<evidence type="ECO:0000313" key="3">
    <source>
        <dbReference type="Proteomes" id="UP001287286"/>
    </source>
</evidence>
<feature type="compositionally biased region" description="Polar residues" evidence="1">
    <location>
        <begin position="1"/>
        <end position="21"/>
    </location>
</feature>
<proteinExistence type="predicted"/>
<evidence type="ECO:0000313" key="2">
    <source>
        <dbReference type="EMBL" id="KAK4075270.1"/>
    </source>
</evidence>
<dbReference type="EMBL" id="JAWRVI010000122">
    <property type="protein sequence ID" value="KAK4075270.1"/>
    <property type="molecule type" value="Genomic_DNA"/>
</dbReference>
<sequence>MHSTGRNNPTGLMTALRCSSSDADDGENHRFRPTPATPPSTPNEEHRITNAFRTSHVLNDSASDPGSVDWNGGFYMRSSEAPPPDVISPATEARMSAKKKYGSVRRSVSQAFVTRWSELSQNLTSCLKALRLRQDSVAA</sequence>
<keyword evidence="3" id="KW-1185">Reference proteome</keyword>
<accession>A0ABR0BG93</accession>
<evidence type="ECO:0000256" key="1">
    <source>
        <dbReference type="SAM" id="MobiDB-lite"/>
    </source>
</evidence>
<protein>
    <submittedName>
        <fullName evidence="2">Uncharacterized protein</fullName>
    </submittedName>
</protein>
<name>A0ABR0BG93_PURLI</name>
<feature type="region of interest" description="Disordered" evidence="1">
    <location>
        <begin position="1"/>
        <end position="46"/>
    </location>
</feature>